<feature type="coiled-coil region" evidence="1">
    <location>
        <begin position="218"/>
        <end position="252"/>
    </location>
</feature>
<organism evidence="3 4">
    <name type="scientific">Echinostoma caproni</name>
    <dbReference type="NCBI Taxonomy" id="27848"/>
    <lineage>
        <taxon>Eukaryota</taxon>
        <taxon>Metazoa</taxon>
        <taxon>Spiralia</taxon>
        <taxon>Lophotrochozoa</taxon>
        <taxon>Platyhelminthes</taxon>
        <taxon>Trematoda</taxon>
        <taxon>Digenea</taxon>
        <taxon>Plagiorchiida</taxon>
        <taxon>Echinostomata</taxon>
        <taxon>Echinostomatoidea</taxon>
        <taxon>Echinostomatidae</taxon>
        <taxon>Echinostoma</taxon>
    </lineage>
</organism>
<keyword evidence="4" id="KW-1185">Reference proteome</keyword>
<dbReference type="OrthoDB" id="6284957at2759"/>
<name>A0A3P8GRZ2_9TREM</name>
<feature type="region of interest" description="Disordered" evidence="2">
    <location>
        <begin position="1"/>
        <end position="35"/>
    </location>
</feature>
<proteinExistence type="predicted"/>
<sequence length="347" mass="39297">MDRKISGLNARVMNQAERASTPKRNSELPQSDMKGVEDRMRSMVYATQTKLDERLQALTVELKQLEAEVHEQTAKMAMDQLGFRKLCNKVAQDVSTQLGKNESRIPQVTRSHGHTSRADELKQLTNSIAGLESKLNSLNQGTGEQSVELERVLAAEIKIRRSNESQLNKLIKQIEDRVDSLTRAVNDAIVQANRVPTPVTVAEPISSDVPMNAIKNLYRKMEQIAASSRRQYADLSREVLNARDNVNQLKEALHKMVDFRVSELKDQFMLLHNEIIQLQVQPTKGDSAADGKPVQPTNQSMELRKLAESLFTIKLALLMKIRLLEKREKEEHDSIRNELQKLSQSIA</sequence>
<dbReference type="EMBL" id="UZAN01047506">
    <property type="protein sequence ID" value="VDP85471.1"/>
    <property type="molecule type" value="Genomic_DNA"/>
</dbReference>
<dbReference type="AlphaFoldDB" id="A0A3P8GRZ2"/>
<gene>
    <name evidence="3" type="ORF">ECPE_LOCUS9492</name>
</gene>
<accession>A0A3P8GRZ2</accession>
<evidence type="ECO:0000256" key="2">
    <source>
        <dbReference type="SAM" id="MobiDB-lite"/>
    </source>
</evidence>
<protein>
    <submittedName>
        <fullName evidence="3">Uncharacterized protein</fullName>
    </submittedName>
</protein>
<evidence type="ECO:0000256" key="1">
    <source>
        <dbReference type="SAM" id="Coils"/>
    </source>
</evidence>
<feature type="coiled-coil region" evidence="1">
    <location>
        <begin position="121"/>
        <end position="191"/>
    </location>
</feature>
<evidence type="ECO:0000313" key="4">
    <source>
        <dbReference type="Proteomes" id="UP000272942"/>
    </source>
</evidence>
<feature type="coiled-coil region" evidence="1">
    <location>
        <begin position="48"/>
        <end position="75"/>
    </location>
</feature>
<keyword evidence="1" id="KW-0175">Coiled coil</keyword>
<evidence type="ECO:0000313" key="3">
    <source>
        <dbReference type="EMBL" id="VDP85471.1"/>
    </source>
</evidence>
<dbReference type="Proteomes" id="UP000272942">
    <property type="component" value="Unassembled WGS sequence"/>
</dbReference>
<reference evidence="3 4" key="1">
    <citation type="submission" date="2018-11" db="EMBL/GenBank/DDBJ databases">
        <authorList>
            <consortium name="Pathogen Informatics"/>
        </authorList>
    </citation>
    <scope>NUCLEOTIDE SEQUENCE [LARGE SCALE GENOMIC DNA]</scope>
    <source>
        <strain evidence="3 4">Egypt</strain>
    </source>
</reference>